<protein>
    <submittedName>
        <fullName evidence="12">Phosphoglucosamine mutase</fullName>
    </submittedName>
</protein>
<dbReference type="SUPFAM" id="SSF53738">
    <property type="entry name" value="Phosphoglucomutase, first 3 domains"/>
    <property type="match status" value="3"/>
</dbReference>
<feature type="domain" description="Alpha-D-phosphohexomutase alpha/beta/alpha" evidence="9">
    <location>
        <begin position="2"/>
        <end position="130"/>
    </location>
</feature>
<dbReference type="InterPro" id="IPR005841">
    <property type="entry name" value="Alpha-D-phosphohexomutase_SF"/>
</dbReference>
<dbReference type="PANTHER" id="PTHR42946">
    <property type="entry name" value="PHOSPHOHEXOSE MUTASE"/>
    <property type="match status" value="1"/>
</dbReference>
<evidence type="ECO:0000256" key="6">
    <source>
        <dbReference type="ARBA" id="ARBA00023235"/>
    </source>
</evidence>
<evidence type="ECO:0000313" key="13">
    <source>
        <dbReference type="Proteomes" id="UP000199126"/>
    </source>
</evidence>
<dbReference type="GO" id="GO:0005975">
    <property type="term" value="P:carbohydrate metabolic process"/>
    <property type="evidence" value="ECO:0007669"/>
    <property type="project" value="InterPro"/>
</dbReference>
<evidence type="ECO:0000313" key="12">
    <source>
        <dbReference type="EMBL" id="SEP27984.1"/>
    </source>
</evidence>
<evidence type="ECO:0000256" key="5">
    <source>
        <dbReference type="ARBA" id="ARBA00022842"/>
    </source>
</evidence>
<evidence type="ECO:0000256" key="7">
    <source>
        <dbReference type="RuleBase" id="RU004326"/>
    </source>
</evidence>
<dbReference type="FunFam" id="3.40.120.10:FF:000001">
    <property type="entry name" value="Phosphoglucosamine mutase"/>
    <property type="match status" value="1"/>
</dbReference>
<dbReference type="InterPro" id="IPR005843">
    <property type="entry name" value="A-D-PHexomutase_C"/>
</dbReference>
<gene>
    <name evidence="12" type="ORF">SAMN04487948_1324</name>
</gene>
<evidence type="ECO:0000259" key="11">
    <source>
        <dbReference type="Pfam" id="PF02880"/>
    </source>
</evidence>
<sequence length="449" mass="46951">MSLFGTSGIRGPVGDEVTAELALSVGRAVASEGATTVVVGRDPRESGELLADAAKAGARECGADVVDLGMVSTPTLARSVTRHDADAGIVVTASHNPAPDNGLKLWNPSGQAFDTDQRERIESRILDEEFDLQAWDGLGSASTEDDATAHHVDALVASIREEFDGEATPLEGLSVAVDVGNGAGGETADALTELGAHVHTLNAQPDGRFPARPSEPTAENCRALSAFVAESDADLGIAHDGDADRMRAATESGQFVSGDTLLALFARAVVSEGDRVAAPLNVSLAVDDELEARGASLTRTRVGDVFVAERATDPNVVFGGESSGAWIWPDETLCPDGPLAACKLAAIVARGGSLDAQVDEIATYPLLRENREVEGKYDVIARIEEAVTAAYDDEQVETIDGVHVQTDEGWFLIRASGTQPLVRVKAQARSEADAEELLASALEFLDDAA</sequence>
<reference evidence="13" key="1">
    <citation type="submission" date="2016-10" db="EMBL/GenBank/DDBJ databases">
        <authorList>
            <person name="Varghese N."/>
            <person name="Submissions S."/>
        </authorList>
    </citation>
    <scope>NUCLEOTIDE SEQUENCE [LARGE SCALE GENOMIC DNA]</scope>
    <source>
        <strain evidence="13">CGMCC 1.10121</strain>
    </source>
</reference>
<dbReference type="EMBL" id="FODV01000032">
    <property type="protein sequence ID" value="SEP27984.1"/>
    <property type="molecule type" value="Genomic_DNA"/>
</dbReference>
<accession>A0A1H8WJW5</accession>
<dbReference type="PRINTS" id="PR00509">
    <property type="entry name" value="PGMPMM"/>
</dbReference>
<dbReference type="InterPro" id="IPR016055">
    <property type="entry name" value="A-D-PHexomutase_a/b/a-I/II/III"/>
</dbReference>
<keyword evidence="3" id="KW-0597">Phosphoprotein</keyword>
<dbReference type="Pfam" id="PF02880">
    <property type="entry name" value="PGM_PMM_III"/>
    <property type="match status" value="1"/>
</dbReference>
<organism evidence="12 13">
    <name type="scientific">Halogranum amylolyticum</name>
    <dbReference type="NCBI Taxonomy" id="660520"/>
    <lineage>
        <taxon>Archaea</taxon>
        <taxon>Methanobacteriati</taxon>
        <taxon>Methanobacteriota</taxon>
        <taxon>Stenosarchaea group</taxon>
        <taxon>Halobacteria</taxon>
        <taxon>Halobacteriales</taxon>
        <taxon>Haloferacaceae</taxon>
    </lineage>
</organism>
<dbReference type="InterPro" id="IPR050060">
    <property type="entry name" value="Phosphoglucosamine_mutase"/>
</dbReference>
<dbReference type="Pfam" id="PF02878">
    <property type="entry name" value="PGM_PMM_I"/>
    <property type="match status" value="1"/>
</dbReference>
<evidence type="ECO:0000256" key="3">
    <source>
        <dbReference type="ARBA" id="ARBA00022553"/>
    </source>
</evidence>
<dbReference type="GO" id="GO:0004615">
    <property type="term" value="F:phosphomannomutase activity"/>
    <property type="evidence" value="ECO:0007669"/>
    <property type="project" value="TreeGrafter"/>
</dbReference>
<dbReference type="GO" id="GO:0008966">
    <property type="term" value="F:phosphoglucosamine mutase activity"/>
    <property type="evidence" value="ECO:0007669"/>
    <property type="project" value="InterPro"/>
</dbReference>
<feature type="domain" description="Alpha-D-phosphohexomutase alpha/beta/alpha" evidence="10">
    <location>
        <begin position="156"/>
        <end position="253"/>
    </location>
</feature>
<evidence type="ECO:0000259" key="9">
    <source>
        <dbReference type="Pfam" id="PF02878"/>
    </source>
</evidence>
<dbReference type="Gene3D" id="3.40.120.10">
    <property type="entry name" value="Alpha-D-Glucose-1,6-Bisphosphate, subunit A, domain 3"/>
    <property type="match status" value="3"/>
</dbReference>
<comment type="cofactor">
    <cofactor evidence="1">
        <name>Mg(2+)</name>
        <dbReference type="ChEBI" id="CHEBI:18420"/>
    </cofactor>
</comment>
<keyword evidence="13" id="KW-1185">Reference proteome</keyword>
<dbReference type="InterPro" id="IPR024086">
    <property type="entry name" value="GlmM_arc-type"/>
</dbReference>
<dbReference type="InterPro" id="IPR005845">
    <property type="entry name" value="A-D-PHexomutase_a/b/a-II"/>
</dbReference>
<dbReference type="AlphaFoldDB" id="A0A1H8WJW5"/>
<comment type="similarity">
    <text evidence="2 7">Belongs to the phosphohexose mutase family.</text>
</comment>
<evidence type="ECO:0000259" key="8">
    <source>
        <dbReference type="Pfam" id="PF00408"/>
    </source>
</evidence>
<evidence type="ECO:0000256" key="1">
    <source>
        <dbReference type="ARBA" id="ARBA00001946"/>
    </source>
</evidence>
<dbReference type="InterPro" id="IPR016066">
    <property type="entry name" value="A-D-PHexomutase_CS"/>
</dbReference>
<dbReference type="CDD" id="cd03087">
    <property type="entry name" value="PGM_like1"/>
    <property type="match status" value="1"/>
</dbReference>
<dbReference type="Gene3D" id="3.30.310.50">
    <property type="entry name" value="Alpha-D-phosphohexomutase, C-terminal domain"/>
    <property type="match status" value="1"/>
</dbReference>
<dbReference type="Pfam" id="PF02879">
    <property type="entry name" value="PGM_PMM_II"/>
    <property type="match status" value="1"/>
</dbReference>
<keyword evidence="5 7" id="KW-0460">Magnesium</keyword>
<dbReference type="Proteomes" id="UP000199126">
    <property type="component" value="Unassembled WGS sequence"/>
</dbReference>
<feature type="domain" description="Alpha-D-phosphohexomutase C-terminal" evidence="8">
    <location>
        <begin position="373"/>
        <end position="439"/>
    </location>
</feature>
<feature type="domain" description="Alpha-D-phosphohexomutase alpha/beta/alpha" evidence="11">
    <location>
        <begin position="258"/>
        <end position="361"/>
    </location>
</feature>
<dbReference type="InterPro" id="IPR005846">
    <property type="entry name" value="A-D-PHexomutase_a/b/a-III"/>
</dbReference>
<evidence type="ECO:0000259" key="10">
    <source>
        <dbReference type="Pfam" id="PF02879"/>
    </source>
</evidence>
<evidence type="ECO:0000256" key="4">
    <source>
        <dbReference type="ARBA" id="ARBA00022723"/>
    </source>
</evidence>
<dbReference type="InterPro" id="IPR036900">
    <property type="entry name" value="A-D-PHexomutase_C_sf"/>
</dbReference>
<evidence type="ECO:0000256" key="2">
    <source>
        <dbReference type="ARBA" id="ARBA00010231"/>
    </source>
</evidence>
<dbReference type="InterPro" id="IPR005844">
    <property type="entry name" value="A-D-PHexomutase_a/b/a-I"/>
</dbReference>
<keyword evidence="4 7" id="KW-0479">Metal-binding</keyword>
<dbReference type="PANTHER" id="PTHR42946:SF6">
    <property type="entry name" value="PHOSPHOGLUCOSAMINE MUTASE-RELATED"/>
    <property type="match status" value="1"/>
</dbReference>
<proteinExistence type="inferred from homology"/>
<dbReference type="Pfam" id="PF00408">
    <property type="entry name" value="PGM_PMM_IV"/>
    <property type="match status" value="1"/>
</dbReference>
<keyword evidence="6" id="KW-0413">Isomerase</keyword>
<name>A0A1H8WJW5_9EURY</name>
<dbReference type="SUPFAM" id="SSF55957">
    <property type="entry name" value="Phosphoglucomutase, C-terminal domain"/>
    <property type="match status" value="1"/>
</dbReference>
<dbReference type="PROSITE" id="PS00710">
    <property type="entry name" value="PGM_PMM"/>
    <property type="match status" value="1"/>
</dbReference>
<dbReference type="GO" id="GO:0000287">
    <property type="term" value="F:magnesium ion binding"/>
    <property type="evidence" value="ECO:0007669"/>
    <property type="project" value="InterPro"/>
</dbReference>
<dbReference type="NCBIfam" id="TIGR03990">
    <property type="entry name" value="Arch_GlmM"/>
    <property type="match status" value="1"/>
</dbReference>